<keyword evidence="2" id="KW-1185">Reference proteome</keyword>
<evidence type="ECO:0000313" key="2">
    <source>
        <dbReference type="Proteomes" id="UP000193484"/>
    </source>
</evidence>
<gene>
    <name evidence="1" type="ORF">AWC04_05245</name>
</gene>
<protein>
    <submittedName>
        <fullName evidence="1">Uncharacterized protein</fullName>
    </submittedName>
</protein>
<dbReference type="Pfam" id="PF10939">
    <property type="entry name" value="DUF2631"/>
    <property type="match status" value="1"/>
</dbReference>
<dbReference type="RefSeq" id="WP_085093769.1">
    <property type="nucleotide sequence ID" value="NZ_AP022603.1"/>
</dbReference>
<dbReference type="OrthoDB" id="3401220at2"/>
<dbReference type="AlphaFoldDB" id="A0A1X1RIH2"/>
<name>A0A1X1RIH2_MYCFA</name>
<dbReference type="STRING" id="1793.AWC04_05245"/>
<evidence type="ECO:0000313" key="1">
    <source>
        <dbReference type="EMBL" id="ORV06842.1"/>
    </source>
</evidence>
<dbReference type="Proteomes" id="UP000193484">
    <property type="component" value="Unassembled WGS sequence"/>
</dbReference>
<proteinExistence type="predicted"/>
<dbReference type="InterPro" id="IPR024341">
    <property type="entry name" value="DUF2631"/>
</dbReference>
<dbReference type="EMBL" id="LQOJ01000020">
    <property type="protein sequence ID" value="ORV06842.1"/>
    <property type="molecule type" value="Genomic_DNA"/>
</dbReference>
<accession>A0A1X1RIH2</accession>
<reference evidence="1 2" key="1">
    <citation type="submission" date="2016-01" db="EMBL/GenBank/DDBJ databases">
        <title>The new phylogeny of the genus Mycobacterium.</title>
        <authorList>
            <person name="Tarcisio F."/>
            <person name="Conor M."/>
            <person name="Antonella G."/>
            <person name="Elisabetta G."/>
            <person name="Giulia F.S."/>
            <person name="Sara T."/>
            <person name="Anna F."/>
            <person name="Clotilde B."/>
            <person name="Roberto B."/>
            <person name="Veronica D.S."/>
            <person name="Fabio R."/>
            <person name="Monica P."/>
            <person name="Olivier J."/>
            <person name="Enrico T."/>
            <person name="Nicola S."/>
        </authorList>
    </citation>
    <scope>NUCLEOTIDE SEQUENCE [LARGE SCALE GENOMIC DNA]</scope>
    <source>
        <strain evidence="1 2">DSM 44179</strain>
    </source>
</reference>
<organism evidence="1 2">
    <name type="scientific">Mycolicibacterium fallax</name>
    <name type="common">Mycobacterium fallax</name>
    <dbReference type="NCBI Taxonomy" id="1793"/>
    <lineage>
        <taxon>Bacteria</taxon>
        <taxon>Bacillati</taxon>
        <taxon>Actinomycetota</taxon>
        <taxon>Actinomycetes</taxon>
        <taxon>Mycobacteriales</taxon>
        <taxon>Mycobacteriaceae</taxon>
        <taxon>Mycolicibacterium</taxon>
    </lineage>
</organism>
<comment type="caution">
    <text evidence="1">The sequence shown here is derived from an EMBL/GenBank/DDBJ whole genome shotgun (WGS) entry which is preliminary data.</text>
</comment>
<sequence>MVSTEVERYNDEVDTADVPSAEWGWSRINYRTWHIVGLAGILLLLAFMRGFHEGAVEHAWVIGFAALGAVFLIRDWWGRRRGWLRPAR</sequence>